<sequence>MRLRSIGLAVVVNALVALPFAVQGQGLPPGAAERGHREATYSCMPQDENGRSLANPNVPFICDQVDAFRKDCEMQMKMGNTLAMGSHCFGWEPQHVRGGMPATTQQAAKAPPTSAKAPPRSAKAPPAPRSAYASGRPERHRRR</sequence>
<gene>
    <name evidence="3" type="ORF">OPKNFCMD_6029</name>
</gene>
<evidence type="ECO:0000313" key="4">
    <source>
        <dbReference type="Proteomes" id="UP001055167"/>
    </source>
</evidence>
<evidence type="ECO:0008006" key="5">
    <source>
        <dbReference type="Google" id="ProtNLM"/>
    </source>
</evidence>
<name>A0ABQ4R900_9HYPH</name>
<reference evidence="3" key="1">
    <citation type="journal article" date="2021" name="Front. Microbiol.">
        <title>Comprehensive Comparative Genomics and Phenotyping of Methylobacterium Species.</title>
        <authorList>
            <person name="Alessa O."/>
            <person name="Ogura Y."/>
            <person name="Fujitani Y."/>
            <person name="Takami H."/>
            <person name="Hayashi T."/>
            <person name="Sahin N."/>
            <person name="Tani A."/>
        </authorList>
    </citation>
    <scope>NUCLEOTIDE SEQUENCE</scope>
    <source>
        <strain evidence="3">KCTC 52305</strain>
    </source>
</reference>
<keyword evidence="4" id="KW-1185">Reference proteome</keyword>
<feature type="signal peptide" evidence="2">
    <location>
        <begin position="1"/>
        <end position="24"/>
    </location>
</feature>
<dbReference type="RefSeq" id="WP_128562867.1">
    <property type="nucleotide sequence ID" value="NZ_BPQH01000027.1"/>
</dbReference>
<feature type="chain" id="PRO_5046145432" description="DUF3551 domain-containing protein" evidence="2">
    <location>
        <begin position="25"/>
        <end position="143"/>
    </location>
</feature>
<protein>
    <recommendedName>
        <fullName evidence="5">DUF3551 domain-containing protein</fullName>
    </recommendedName>
</protein>
<evidence type="ECO:0000313" key="3">
    <source>
        <dbReference type="EMBL" id="GJD53256.1"/>
    </source>
</evidence>
<feature type="compositionally biased region" description="Low complexity" evidence="1">
    <location>
        <begin position="101"/>
        <end position="124"/>
    </location>
</feature>
<proteinExistence type="predicted"/>
<accession>A0ABQ4R900</accession>
<feature type="region of interest" description="Disordered" evidence="1">
    <location>
        <begin position="93"/>
        <end position="143"/>
    </location>
</feature>
<dbReference type="Proteomes" id="UP001055167">
    <property type="component" value="Unassembled WGS sequence"/>
</dbReference>
<reference evidence="3" key="2">
    <citation type="submission" date="2021-08" db="EMBL/GenBank/DDBJ databases">
        <authorList>
            <person name="Tani A."/>
            <person name="Ola A."/>
            <person name="Ogura Y."/>
            <person name="Katsura K."/>
            <person name="Hayashi T."/>
        </authorList>
    </citation>
    <scope>NUCLEOTIDE SEQUENCE</scope>
    <source>
        <strain evidence="3">KCTC 52305</strain>
    </source>
</reference>
<dbReference type="EMBL" id="BPQH01000027">
    <property type="protein sequence ID" value="GJD53256.1"/>
    <property type="molecule type" value="Genomic_DNA"/>
</dbReference>
<evidence type="ECO:0000256" key="2">
    <source>
        <dbReference type="SAM" id="SignalP"/>
    </source>
</evidence>
<comment type="caution">
    <text evidence="3">The sequence shown here is derived from an EMBL/GenBank/DDBJ whole genome shotgun (WGS) entry which is preliminary data.</text>
</comment>
<organism evidence="3 4">
    <name type="scientific">Methylobacterium crusticola</name>
    <dbReference type="NCBI Taxonomy" id="1697972"/>
    <lineage>
        <taxon>Bacteria</taxon>
        <taxon>Pseudomonadati</taxon>
        <taxon>Pseudomonadota</taxon>
        <taxon>Alphaproteobacteria</taxon>
        <taxon>Hyphomicrobiales</taxon>
        <taxon>Methylobacteriaceae</taxon>
        <taxon>Methylobacterium</taxon>
    </lineage>
</organism>
<keyword evidence="2" id="KW-0732">Signal</keyword>
<evidence type="ECO:0000256" key="1">
    <source>
        <dbReference type="SAM" id="MobiDB-lite"/>
    </source>
</evidence>